<evidence type="ECO:0000256" key="1">
    <source>
        <dbReference type="SAM" id="MobiDB-lite"/>
    </source>
</evidence>
<gene>
    <name evidence="3" type="ORF">BN9_047160</name>
</gene>
<accession>A0A024GC91</accession>
<feature type="compositionally biased region" description="Basic and acidic residues" evidence="1">
    <location>
        <begin position="40"/>
        <end position="69"/>
    </location>
</feature>
<evidence type="ECO:0008006" key="5">
    <source>
        <dbReference type="Google" id="ProtNLM"/>
    </source>
</evidence>
<comment type="caution">
    <text evidence="3">The sequence shown here is derived from an EMBL/GenBank/DDBJ whole genome shotgun (WGS) entry which is preliminary data.</text>
</comment>
<proteinExistence type="predicted"/>
<evidence type="ECO:0000313" key="4">
    <source>
        <dbReference type="Proteomes" id="UP000053237"/>
    </source>
</evidence>
<evidence type="ECO:0000256" key="2">
    <source>
        <dbReference type="SAM" id="Phobius"/>
    </source>
</evidence>
<feature type="transmembrane region" description="Helical" evidence="2">
    <location>
        <begin position="562"/>
        <end position="583"/>
    </location>
</feature>
<feature type="compositionally biased region" description="Basic residues" evidence="1">
    <location>
        <begin position="70"/>
        <end position="81"/>
    </location>
</feature>
<protein>
    <recommendedName>
        <fullName evidence="5">Man1/Src1 C-terminal domain-containing protein</fullName>
    </recommendedName>
</protein>
<feature type="compositionally biased region" description="Basic and acidic residues" evidence="1">
    <location>
        <begin position="82"/>
        <end position="96"/>
    </location>
</feature>
<dbReference type="AlphaFoldDB" id="A0A024GC91"/>
<evidence type="ECO:0000313" key="3">
    <source>
        <dbReference type="EMBL" id="CCI43932.1"/>
    </source>
</evidence>
<feature type="region of interest" description="Disordered" evidence="1">
    <location>
        <begin position="28"/>
        <end position="134"/>
    </location>
</feature>
<dbReference type="EMBL" id="CAIX01000058">
    <property type="protein sequence ID" value="CCI43932.1"/>
    <property type="molecule type" value="Genomic_DNA"/>
</dbReference>
<feature type="compositionally biased region" description="Low complexity" evidence="1">
    <location>
        <begin position="174"/>
        <end position="187"/>
    </location>
</feature>
<keyword evidence="2" id="KW-0472">Membrane</keyword>
<feature type="region of interest" description="Disordered" evidence="1">
    <location>
        <begin position="149"/>
        <end position="208"/>
    </location>
</feature>
<feature type="compositionally biased region" description="Basic and acidic residues" evidence="1">
    <location>
        <begin position="107"/>
        <end position="119"/>
    </location>
</feature>
<keyword evidence="2" id="KW-1133">Transmembrane helix</keyword>
<reference evidence="3 4" key="1">
    <citation type="submission" date="2012-05" db="EMBL/GenBank/DDBJ databases">
        <title>Recombination and specialization in a pathogen metapopulation.</title>
        <authorList>
            <person name="Gardiner A."/>
            <person name="Kemen E."/>
            <person name="Schultz-Larsen T."/>
            <person name="MacLean D."/>
            <person name="Van Oosterhout C."/>
            <person name="Jones J.D.G."/>
        </authorList>
    </citation>
    <scope>NUCLEOTIDE SEQUENCE [LARGE SCALE GENOMIC DNA]</scope>
    <source>
        <strain evidence="3 4">Ac Nc2</strain>
    </source>
</reference>
<dbReference type="InParanoid" id="A0A024GC91"/>
<sequence>MQTTCAPIFDEKNNDTVSEAGSIAHRSMHYELDAQNNRETAFKDRKMAEYDANGHRIHAPRTEASEKSTIKSRKKRKRKDRAKSERNGYLKEDKKPNGNPKKPKKNNKGDAQSDSKYTVEKSLSAIKNKRYEHVSPRYLSHFEPKIETAVERSERESQGPNTRSRVCENVTKAPRLSTTPSSSRLKSSPPPIPPPISPKITRSTTPESETDIIDLEGVSDTRRLETVEGRQILKTFLATSTPRFGRMLKSERKRPKYDSEARTLTYPSSTSSEDSGSEFSWERRKRRQRMDRMVLDRAEFLVSELDRPGTAELASGKHRTIPNACAPAEDNTLSAAIVRWHQLEQSRGKRSGLLGLLVLYVAFLYRAQCFTAISRFWVSSLPYCSNEVNLQMLPHPTSDTSQQRSFWTCRKCVLHGVCRNGVVEDCVSSYTLQYGICVRSKSDLDNITVVANKMEKAFSDNQIATTLCATQFIRPRQISSFLYSVIDNSSVSINDIKNQAGSLGDRVGTFEHSSGSLSHSHVISALDLIAVRTPGLLVQTNESVIVIPRFVSTLSCATKAVFISYLFPIGGAIGFFFLVATLWKHWLLKKTEQSLTQHFCNQIRHTLKMRIETHKSKTVSAHAYVLEDEMRANLLGRINIPRASKDHPLDALWRKIVKLVDKDAQILSRNIE</sequence>
<keyword evidence="4" id="KW-1185">Reference proteome</keyword>
<keyword evidence="2" id="KW-0812">Transmembrane</keyword>
<dbReference type="STRING" id="65357.A0A024GC91"/>
<feature type="compositionally biased region" description="Low complexity" evidence="1">
    <location>
        <begin position="268"/>
        <end position="279"/>
    </location>
</feature>
<feature type="region of interest" description="Disordered" evidence="1">
    <location>
        <begin position="250"/>
        <end position="283"/>
    </location>
</feature>
<name>A0A024GC91_9STRA</name>
<feature type="compositionally biased region" description="Pro residues" evidence="1">
    <location>
        <begin position="188"/>
        <end position="197"/>
    </location>
</feature>
<organism evidence="3 4">
    <name type="scientific">Albugo candida</name>
    <dbReference type="NCBI Taxonomy" id="65357"/>
    <lineage>
        <taxon>Eukaryota</taxon>
        <taxon>Sar</taxon>
        <taxon>Stramenopiles</taxon>
        <taxon>Oomycota</taxon>
        <taxon>Peronosporomycetes</taxon>
        <taxon>Albuginales</taxon>
        <taxon>Albuginaceae</taxon>
        <taxon>Albugo</taxon>
    </lineage>
</organism>
<dbReference type="Proteomes" id="UP000053237">
    <property type="component" value="Unassembled WGS sequence"/>
</dbReference>